<dbReference type="HOGENOM" id="CLU_3132036_0_0_9"/>
<name>C2Y2G6_BACMY</name>
<reference evidence="1" key="1">
    <citation type="journal article" date="2012" name="Genome Res.">
        <title>Genomic characterization of the Bacillus cereus sensu lato species: Backdrop to the evolution of Bacillus anthracis.</title>
        <authorList>
            <person name="Zwick M.E."/>
            <person name="Joseph S.J."/>
            <person name="Didelot X."/>
            <person name="Chen P.E."/>
            <person name="Bishop-Lilly K.A."/>
            <person name="Stewart A.C."/>
            <person name="Willner K."/>
            <person name="Nolan N."/>
            <person name="Lentz S."/>
            <person name="Thomason M.K."/>
            <person name="Sozhamannan S."/>
            <person name="Mateczun A.J."/>
            <person name="Du L."/>
            <person name="Read T.D."/>
        </authorList>
    </citation>
    <scope>NUCLEOTIDE SEQUENCE [LARGE SCALE GENOMIC DNA]</scope>
    <source>
        <strain evidence="1">AH603</strain>
    </source>
</reference>
<dbReference type="AlphaFoldDB" id="C2Y2G6"/>
<proteinExistence type="predicted"/>
<dbReference type="EMBL" id="ACMP01000145">
    <property type="protein sequence ID" value="EEL67858.1"/>
    <property type="molecule type" value="Genomic_DNA"/>
</dbReference>
<protein>
    <submittedName>
        <fullName evidence="1">Uncharacterized protein</fullName>
    </submittedName>
</protein>
<evidence type="ECO:0000313" key="1">
    <source>
        <dbReference type="EMBL" id="EEL67858.1"/>
    </source>
</evidence>
<organism evidence="1">
    <name type="scientific">Bacillus mycoides</name>
    <dbReference type="NCBI Taxonomy" id="1405"/>
    <lineage>
        <taxon>Bacteria</taxon>
        <taxon>Bacillati</taxon>
        <taxon>Bacillota</taxon>
        <taxon>Bacilli</taxon>
        <taxon>Bacillales</taxon>
        <taxon>Bacillaceae</taxon>
        <taxon>Bacillus</taxon>
        <taxon>Bacillus cereus group</taxon>
    </lineage>
</organism>
<dbReference type="RefSeq" id="WP_002068762.1">
    <property type="nucleotide sequence ID" value="NZ_CM000737.1"/>
</dbReference>
<sequence length="49" mass="5849">MEKEEIEFNYSQEELRSMIIPSVEETKWNQLIEILGSLITENYNNKTVN</sequence>
<accession>C2Y2G6</accession>
<gene>
    <name evidence="1" type="ORF">bcere0026_51630</name>
</gene>
<comment type="caution">
    <text evidence="1">The sequence shown here is derived from an EMBL/GenBank/DDBJ whole genome shotgun (WGS) entry which is preliminary data.</text>
</comment>
<dbReference type="Proteomes" id="UP000001753">
    <property type="component" value="Chromosome"/>
</dbReference>